<comment type="caution">
    <text evidence="1">The sequence shown here is derived from an EMBL/GenBank/DDBJ whole genome shotgun (WGS) entry which is preliminary data.</text>
</comment>
<accession>A0A7V7QIZ9</accession>
<sequence length="746" mass="85396">MYQTSKAYRASMKKLIRNKSYLRVNLGVISQEAQKTAYVSDGSFTHYSNLKNPLENVEVTRPYATFEQNYSRVDGSMYFIPRTAQNYYNAGIITKSLSDKYIKISFKTLSLEIKGLTIDFGFSFPIDFTIETNNETVTFTDNDKQKFVTDHAFHGVNYFIFRASKMSGGATRFRIQSILFGIGISLDTDKIMKSSLKSYISPVAESLPTIDFNLTVANYDGEFDIENKDSAINFMEIGQDVQIYHSYTLDDGELEEFQVASIVLKSWDADDTEANFVMVDKFNYMDDRYYKGVYYPNGMSLYNLAEEVLIDAKVSEYWIDPYLKTVTVYNPIPICTHREALQYIANAGRCVLNQNREGKIIIKSSFIPDVSVFSDNVAEFGNVQAILSDESKREYATFEQNFSKTNRTQYFFPRNANYMNTGYVSESFSDANGNFSMNPVIRFTMEAAFTFYSLLLRFGTAYPEAFTIRTYNNGTLNGTHVIAETEQNMIINLDFINVNSLEIEFTKARPHNRVYLEYVEFGDETNYHIMYHPDLYKTPKGRQLEKVKEVQILRSILTYGKNQIELNNEVIQISQSQNSFMFEFGNAVHGLTCGVYEVEPDSSGNSIISSYTASVTESGSYYCVVTFNSPPVNPVNVRLVIYGYEFMVATSTHKFALNSTGKTEKWTNPLISTNVLANDLGEWMSKYYASDRDYELDYRGDPSLDVNDLVFLENKYVDDMQVRIYEHTIDFNGALRGAIKARREVN</sequence>
<dbReference type="OrthoDB" id="1979816at2"/>
<reference evidence="1 2" key="1">
    <citation type="submission" date="2019-09" db="EMBL/GenBank/DDBJ databases">
        <authorList>
            <person name="Valk L.C."/>
        </authorList>
    </citation>
    <scope>NUCLEOTIDE SEQUENCE [LARGE SCALE GENOMIC DNA]</scope>
    <source>
        <strain evidence="1">GalUA</strain>
    </source>
</reference>
<dbReference type="RefSeq" id="WP_151144032.1">
    <property type="nucleotide sequence ID" value="NZ_WAGX01000005.1"/>
</dbReference>
<reference evidence="1 2" key="2">
    <citation type="submission" date="2020-02" db="EMBL/GenBank/DDBJ databases">
        <title>Candidatus Galacturonibacter soehngenii shows hetero-acetogenic catabolism of galacturonic acid but lacks a canonical carbon monoxide dehydrogenase/acetyl-CoA synthase complex.</title>
        <authorList>
            <person name="Diender M."/>
            <person name="Stouten G.R."/>
            <person name="Petersen J.F."/>
            <person name="Nielsen P.H."/>
            <person name="Dueholm M.S."/>
            <person name="Pronk J.T."/>
            <person name="Van Loosdrecht M.C.M."/>
        </authorList>
    </citation>
    <scope>NUCLEOTIDE SEQUENCE [LARGE SCALE GENOMIC DNA]</scope>
    <source>
        <strain evidence="1">GalUA</strain>
    </source>
</reference>
<keyword evidence="2" id="KW-1185">Reference proteome</keyword>
<organism evidence="1 2">
    <name type="scientific">Candidatus Galacturonatibacter soehngenii</name>
    <dbReference type="NCBI Taxonomy" id="2307010"/>
    <lineage>
        <taxon>Bacteria</taxon>
        <taxon>Bacillati</taxon>
        <taxon>Bacillota</taxon>
        <taxon>Clostridia</taxon>
        <taxon>Lachnospirales</taxon>
        <taxon>Lachnospiraceae</taxon>
        <taxon>Candidatus Galacturonatibacter</taxon>
    </lineage>
</organism>
<dbReference type="AlphaFoldDB" id="A0A7V7QIZ9"/>
<proteinExistence type="predicted"/>
<protein>
    <submittedName>
        <fullName evidence="1">Uncharacterized protein</fullName>
    </submittedName>
</protein>
<dbReference type="EMBL" id="WAGX01000005">
    <property type="protein sequence ID" value="KAB1437557.1"/>
    <property type="molecule type" value="Genomic_DNA"/>
</dbReference>
<name>A0A7V7QIZ9_9FIRM</name>
<evidence type="ECO:0000313" key="2">
    <source>
        <dbReference type="Proteomes" id="UP000461768"/>
    </source>
</evidence>
<evidence type="ECO:0000313" key="1">
    <source>
        <dbReference type="EMBL" id="KAB1437557.1"/>
    </source>
</evidence>
<gene>
    <name evidence="1" type="ORF">F7O84_08085</name>
</gene>
<dbReference type="Proteomes" id="UP000461768">
    <property type="component" value="Unassembled WGS sequence"/>
</dbReference>